<dbReference type="Proteomes" id="UP000254677">
    <property type="component" value="Unassembled WGS sequence"/>
</dbReference>
<dbReference type="InterPro" id="IPR017441">
    <property type="entry name" value="Protein_kinase_ATP_BS"/>
</dbReference>
<evidence type="ECO:0000256" key="2">
    <source>
        <dbReference type="ARBA" id="ARBA00022840"/>
    </source>
</evidence>
<reference evidence="6 7" key="1">
    <citation type="submission" date="2018-06" db="EMBL/GenBank/DDBJ databases">
        <authorList>
            <consortium name="Pathogen Informatics"/>
            <person name="Doyle S."/>
        </authorList>
    </citation>
    <scope>NUCLEOTIDE SEQUENCE [LARGE SCALE GENOMIC DNA]</scope>
    <source>
        <strain evidence="6 7">NCTC13292</strain>
    </source>
</reference>
<feature type="coiled-coil region" evidence="4">
    <location>
        <begin position="4023"/>
        <end position="4205"/>
    </location>
</feature>
<feature type="coiled-coil region" evidence="4">
    <location>
        <begin position="2691"/>
        <end position="2873"/>
    </location>
</feature>
<feature type="domain" description="Protein kinase" evidence="5">
    <location>
        <begin position="979"/>
        <end position="1402"/>
    </location>
</feature>
<sequence>MAYCKKFINGINAINFSEKSVGVVKNALIAYAYQELKKESEAIDAQLAQLPEKIEGNEAADEQLALYKKKQQEINGDIKARMLALRDLVKVNLEEPIALGDTALFISEFAQNFRNIRHLADTLADAPAPVKKLQTNLYVEMLAKLGQAEQEEQLQTLSLDNITDMIKQATLMYESKPDDVQLRNQCQRLAQMGFYEIVRRDCAKVGAAAEVAQYDEYKEFLSKLRTKLPGVEASAIIDNLSQYKDSNGHSVADLLADVEGKFKITQKGDWDNSAKIGMVKERKALFDRLRFGQEDRREYARKTQANLTRDLFWARNIRDVELFTKDRNQSDKVFVSLAERRILRGNDSFRAGKATYLEITPPPKPKPQQGHVGAKIVAPWRPDDDPNTFKKFEEALDALWAVKDTIRTSADSTIQNKIKEVFAAAAKKPQVAVSPQGEISVTVYYFDFTDDELQAEILKQIKEGASNKTADRGFGRTIESILQGFVNNSDIRKRVHSKTLTGASLEEVQQKLTALGLDVEEGIGQAYQEGLEKVKVLIPETSRDISQIKIDGVKIDTNGELLLRKLSELKAIYDVIPPLLTISSQQLRTLQLKNAIDIFISQISNGKHDAKLNNLLTHAGGKAYAIAQLKVINPYLDIGSLQKADYDRLIGAAATQRQSNKVQVPPLGVEQRQALRTAEEILSQIHDVQKLATLARATGNEPFNALEGCEALNLPPKAYELLRHAAGLRLQEPFVHLAAGRYKEAIETPGLEALVTSAYKALAQLPPLTAEQAPESVKPIIQKAGTITKSAEQRKAKSEALEAAFQSGENVTEKVEAIFLAEYTDETIAATLGLKTEEDIRRLKKEIHGMAVEMVRLVERTKKGEPAISEEEQNAYFLVLHEVAKAIKPAGVDLLDVQFKVKHSSTGTVDVVVLNAAGEPVAGTPVRINLGAVKLPYSLVKPPGGEFIFSYGGTRGVIAPFEGLDEAYAGPGKQKGRLFTHSRLLGVGQYGSVKEVESLLFGLNQVVKKGYVPDADPKATTFDPKSRDELRTRPITARDDPLYRIESDVLQNLSKAEKAKKGALSGGTQYWIEQDKPRKAGKPEKLKLFLKDSAPRQYQILTERAKGDTLADVANAELNLYTKGAIEYHDPSRRPEKVKGKSFSDLKDIVSLSQAIVSEAQKFEALKFSHNDIKPENFLYKRNPDGSYQVKYIDWATGGFKKTYEGSKTEVADIFDELFGPNLSKTVTKELYRDSNGEFIERCTDANGRFVQKKADGGVIFGVKPTLQILHGARNGTLPYISPKVLGEPLRDKVPLSATAEPNPEMNTILDKPEDPYMDDWSLTAMAFGICNRQAYFSLVKGRAVGDYVIPTVLDVDGKDPQGLKITDLANFNKYFACGTPVSKEDFESGAVYTKTDGVMFIPSNQREGAPLHLYRRLQALQAELNEVVRVKGLPSAAAEQRIIDNIELILTDARRVVASGEGYSKEQLQEKLAAAQQCIKDYEQLNDLGHQQALAKGDVLQSVIRKTTATFHLLNETGKIKHLDILFTYPSNPEQVGQVKAVLDKVLPEDQINHIFLEDEAPGRHILKECIAQGQNELLKHLLSKITQSNPDFIAAVVKDGLLHYAAEQGMTDVFNSLVDTLKRAGASETEIFKFMMQEYGPGAERLATAPHIKWATNGLHIAVRNNNEVQLGTILALFPNEEAEKVVEETVSNLDDPGVLRTLVEATNNGPFKALEGCDQLNLNDQAYKSLQKVAAKRLELLQGKKKEVDAAQENLKWATAIAKFASEISEGGHDGQLAFLEKGKFSHYAHQRLKEIDGTLSLQRSTFTEELYTTAIMAVAAERKRQKVTANSENAARVLDEATNNVIGSAKLAVAIAKLAGEIAAGKHDKDLNTLKALSSGGQALVLAIRELKRIDDTLTIDDLSVEQSKLVETAAVQRAQQKEALAAAKVTARLSADANFKAIKESLHLCAVLGNKTLFNQIIAKYNVLNPEPGKKIDAKTILAILLPPDDTSPYHLFMRDEGTQDLAWTNLEENREFAKTFLLKSPVGTEAYPSLIAAKNGNFAGVKELIRLGEKLELSAEEWTAFFKQSDESGKTLLNYALEQEQFTFLTELLAKIKTNCGAAAEKTLVHLLSNPHPVNPLKNYLAVEKSEVKQFKVVNELLDAVCAKANPLKPELEQARLVALLVNKDWLIEKAQNEALHETLEKLLHSDALSIPFRRSLFAQLEKEAKEPAKTFFKGLLADVSPREEIPVAPIVAIQLPPGIMQEVARQSGNLNELIAALASDREAVRELQEQVRELTETQVQLRESLTQEKETVVQTKAQLAGMVRKVEQAEQSVSELRDEASRVLQEHTKRVEALEQEIAKRDEHSEKASLSLAKERADHQEALKGLQERLVLAESTRDNLASALKDTRGQLTTSLEAVQRLEGEAIELNALNKSLQEKLSASKLETVDARRVLGEELDAQRKETEKAQLEAHTTLSSLEELRIEHSSLERRAVQLGEDNKELSGKVLSLETQVRELTETQVQLRESLTQEKETVVQTKAQLASMVRKVEQAEQSVSELRDEASRVLQEHTKRVEALEQEIAKRDEHSEKASLSLAKERADHQEALKGLQERLILAESTRDNLASALKDTRGQLTTSLEAVQRLEGEAIELNALNKSLQEKLSASKLETVDARRVLGEELDAQRKETEKAQLEAHTTLSSLEELRIEHSSLERRAVQLGEDNKELSGKVLSLETQVRELTETQVQLRESLTQEKETVVQTKAQLASMVRKVEQAEQSVSELRDEASRVLQEHTKRVEALEQEIAKRDEHSEKASLSLAKERADHQEALKGLQERLVLAESTRDNLASALKDTRGQLTTSLEAVQRLEGEAIELNALNKSLQEKLSASKLETVDARRVLGEELDAQRKETEKAQLEAHTTLSSLEELRIEHSSLERRAVQLGEDNKELSGKVLSLETQVRELTETQVQLRESLTQEKETVVQTKAQLASMVRKVEQAEQSVSELRDEASRVLQEHTKRVEALEQEIAKRDEHSEKASLSLAKERADHQEALKGLQERLVLAESTRDNLASALKDTRGQLTTSLEAVQRLEGEAIELNALNKSLQEKLSASKLETVDARRVLGEELDAQRKETEKAQLEAHTTLSSLEELRIEHSSLERRAVQLGEDNKELSGKVLSLETQVRELTETQVQLRESLTQEKETVVQTKAQLASMVRKVEQAEQSVSELRDEASRVLQEHTKRVEALEQEIAKRDEHSEKASLSLAKERADHQEALKGLQERLVLAESTRDNLASALKDTRGQLTTSLEAVQRLEGEAIELNALNKSLQEKLSASKLETVDARRVLGEELDAQRKETEKAQLEAHTTLSSLEELRIEHSSLERRAVQLGEDNKELSGKVLSLETQVRELTETQVQLRESLTQEKETVVQTKAQLAGMVRKVEQAEQSVSELRDEASRVLQEHTKRVEALEQEIAKRDEHSEKASLSLAKERADHQEALKGLQERLVLAESTRDNLASALKDTRGQLTTSLEAVQRLEGEAIELNALNKSLQEKLSASKLETVDARRVLGEELDAQRKETEKAQLEAHTTLSSLEELRIEHSSLERRAVQLGEDNKELSGKVLSLETQVRELTETQVQLRESLTQEKETVVQTKAQLASMVRKVEQAEQSVSELRDEASRVLQEHTKRVEALEQEIAKRDEHSEKASLSLAKERADHQEALKGLQERLVLAESTRDNLASALKDTRGQLTTSLEAVQRLEGEAIELNALNKSLQEKLSASKLETVDARRVLGEELDAQRKETEKAQLEAHTTLSSLEELRIEHSSLERRAVQLGEDNKELSGKVLSLETQVRELTETQVQLRESLTQEKETVVQTKAQLASMVRKVEQAEQSVSELRDEASRVLQEHTKRVEALEQEIAKRDEHSEKASLSLAKERADHQEALKGLQERLVLAESTRDNLASALKDTRGQLTTSLEAVQRLEGEAIELNALNKSLQEKLSASKLETVDARRVLGEELDAQRKETEKAQLEAHTTLSSLEELRIEHSSLERRAVQLGEDNKELSGKVLSLETQVRELTETQVQLRESLTQEKETVVQTKAQLASMVRKVEQAEQSVSELRDEASRVLQEHTKRVEALEQEIAKRDEHSEKASLSLAKERADHQEALKGLQERLVLAESTRDNLASALKDTRGQLTTSLEAVQRLEGEAIELNALNKSLQEKLSASKLETVDARRVLGEELDAQRKETEKAQLEAHTTLSSLEELRIEHSSLERRAVQLGEDNKELSGKVLSLETQVRELTETQVQLRESLTQEKETVVQTKAQLASMVRKVEQAEQSVSELRDEASRVLQEHTKRVEALEQEIAKRDEHSEKASLSLAKERADHQEALKGLQERLVLAESTRDNLASALKDTRGQLTTSLEAVQRLEGEAIELNALNKSLQEKLSASKLETVDARRVLGEELDAQRKETEKAQLEAHTTLSSLEELRIEHSSLERRAVQLGEDNEQLSSKVEALQVTLREREEEILLVREAEARERQSALLKQAEIEQLVRQLAEVAEQKALLVLKPLIKESDNVALLTAIYGVDNPADLNLDDIGWNDGAHGEEVASVGAIRDIVWQAQIKTAADERLTALSQQASNALKATIRDSRELAALRQIADAEENGDLRVGGGFDAHVEFLRGNAYVGVRDEARDRLHALSEEASAALIESIRGSNNLVLLRAFADAGNNDALRGHGLDNHVDMLGNEDNYGNADAFETIKDEAELRLATLTQEAKDALIIEVNNSHDTDLLDRVARVGSNFDLRGSGLTVAHVDALSHIGAYADISAAARDRLNANQAAIVALTDFINGCDDARFLEAVSGEARTNEFLEVTFRMFRKGNADHLRALIKEDAHTQFSDLARARLLVLDAARHRRPDEPDPRIIAQEKAIHALQREIAVSKDKELLTAISTANSNASLNHNWHQVDELNLRNIQALVQDDAYLRVREAASRRIVALRDERNDKRDAYSDPGQYAATLAADRTTLIGINRRVGAIGTVDDKVRSELRQLGAMNPMHWFSPAFRGAAKKNAIAMEAHFTELATTCKVIVDYLVPLRNELVEQINSIPVNMDGFTGPQKKELQDRKALLTTYLRKVETELELYKPVYTQLYGDPRAVNPVLKDGILETIRRAKTDEGALEVFPFKSAATDHPMDERAAHFRAGYTSSATTVSARSTTLGLGARQARYTAGDAFKAGHFREHTINPDAARTGRYSGSYIEERASSYRTSLANASEYLSDLKLTITKFPEAPHGVPEDDPQLVEDRIHFAFACAVTLLSAFSEPPTASNQVILRGFEEKEMGYIWTALMTLGSEIPSMQFNHKAINVISPTFKPANELGTFYGYSSSSYQETLFKPHKAYVDNLLKGIKEACAERVIHQKTLEKADKLATSISSAYKSNFKQTMDELRENQDKGPEIFGR</sequence>
<dbReference type="EMBL" id="UGOA01000001">
    <property type="protein sequence ID" value="STX43751.1"/>
    <property type="molecule type" value="Genomic_DNA"/>
</dbReference>
<dbReference type="SUPFAM" id="SSF56112">
    <property type="entry name" value="Protein kinase-like (PK-like)"/>
    <property type="match status" value="1"/>
</dbReference>
<keyword evidence="7" id="KW-1185">Reference proteome</keyword>
<feature type="coiled-coil region" evidence="4">
    <location>
        <begin position="4467"/>
        <end position="4550"/>
    </location>
</feature>
<dbReference type="InterPro" id="IPR026202">
    <property type="entry name" value="GOLGB1"/>
</dbReference>
<feature type="binding site" evidence="3">
    <location>
        <position position="1009"/>
    </location>
    <ligand>
        <name>ATP</name>
        <dbReference type="ChEBI" id="CHEBI:30616"/>
    </ligand>
</feature>
<protein>
    <submittedName>
        <fullName evidence="6">Interaptin</fullName>
    </submittedName>
</protein>
<feature type="coiled-coil region" evidence="4">
    <location>
        <begin position="4735"/>
        <end position="4762"/>
    </location>
</feature>
<gene>
    <name evidence="6" type="ORF">NCTC13292_02365</name>
</gene>
<dbReference type="InterPro" id="IPR011009">
    <property type="entry name" value="Kinase-like_dom_sf"/>
</dbReference>
<dbReference type="PROSITE" id="PS00108">
    <property type="entry name" value="PROTEIN_KINASE_ST"/>
    <property type="match status" value="1"/>
</dbReference>
<evidence type="ECO:0000256" key="1">
    <source>
        <dbReference type="ARBA" id="ARBA00022741"/>
    </source>
</evidence>
<feature type="coiled-coil region" evidence="4">
    <location>
        <begin position="3135"/>
        <end position="3317"/>
    </location>
</feature>
<proteinExistence type="predicted"/>
<keyword evidence="2 3" id="KW-0067">ATP-binding</keyword>
<evidence type="ECO:0000313" key="6">
    <source>
        <dbReference type="EMBL" id="STX43751.1"/>
    </source>
</evidence>
<keyword evidence="4" id="KW-0175">Coiled coil</keyword>
<dbReference type="Gene3D" id="1.10.510.10">
    <property type="entry name" value="Transferase(Phosphotransferase) domain 1"/>
    <property type="match status" value="1"/>
</dbReference>
<organism evidence="6 7">
    <name type="scientific">Legionella donaldsonii</name>
    <dbReference type="NCBI Taxonomy" id="45060"/>
    <lineage>
        <taxon>Bacteria</taxon>
        <taxon>Pseudomonadati</taxon>
        <taxon>Pseudomonadota</taxon>
        <taxon>Gammaproteobacteria</taxon>
        <taxon>Legionellales</taxon>
        <taxon>Legionellaceae</taxon>
        <taxon>Legionella</taxon>
    </lineage>
</organism>
<feature type="coiled-coil region" evidence="4">
    <location>
        <begin position="4245"/>
        <end position="4427"/>
    </location>
</feature>
<evidence type="ECO:0000256" key="3">
    <source>
        <dbReference type="PROSITE-ProRule" id="PRU10141"/>
    </source>
</evidence>
<dbReference type="PROSITE" id="PS50011">
    <property type="entry name" value="PROTEIN_KINASE_DOM"/>
    <property type="match status" value="1"/>
</dbReference>
<dbReference type="GO" id="GO:0004672">
    <property type="term" value="F:protein kinase activity"/>
    <property type="evidence" value="ECO:0007669"/>
    <property type="project" value="InterPro"/>
</dbReference>
<evidence type="ECO:0000256" key="4">
    <source>
        <dbReference type="SAM" id="Coils"/>
    </source>
</evidence>
<feature type="coiled-coil region" evidence="4">
    <location>
        <begin position="2469"/>
        <end position="2651"/>
    </location>
</feature>
<accession>A0A378J9V2</accession>
<dbReference type="RefSeq" id="WP_115221952.1">
    <property type="nucleotide sequence ID" value="NZ_UGOA01000001.1"/>
</dbReference>
<feature type="coiled-coil region" evidence="4">
    <location>
        <begin position="3801"/>
        <end position="3983"/>
    </location>
</feature>
<dbReference type="PANTHER" id="PTHR18887">
    <property type="entry name" value="GOLGI-ASSOCIATED PROTEIN GCP360-RELATED"/>
    <property type="match status" value="1"/>
</dbReference>
<name>A0A378J9V2_9GAMM</name>
<feature type="coiled-coil region" evidence="4">
    <location>
        <begin position="2261"/>
        <end position="2429"/>
    </location>
</feature>
<evidence type="ECO:0000313" key="7">
    <source>
        <dbReference type="Proteomes" id="UP000254677"/>
    </source>
</evidence>
<dbReference type="GO" id="GO:0005524">
    <property type="term" value="F:ATP binding"/>
    <property type="evidence" value="ECO:0007669"/>
    <property type="project" value="UniProtKB-UniRule"/>
</dbReference>
<dbReference type="InterPro" id="IPR000719">
    <property type="entry name" value="Prot_kinase_dom"/>
</dbReference>
<dbReference type="PROSITE" id="PS00107">
    <property type="entry name" value="PROTEIN_KINASE_ATP"/>
    <property type="match status" value="1"/>
</dbReference>
<feature type="coiled-coil region" evidence="4">
    <location>
        <begin position="3357"/>
        <end position="3539"/>
    </location>
</feature>
<dbReference type="PANTHER" id="PTHR18887:SF5">
    <property type="entry name" value="GOLGIN SUBFAMILY B MEMBER 1-LIKE"/>
    <property type="match status" value="1"/>
</dbReference>
<keyword evidence="1 3" id="KW-0547">Nucleotide-binding</keyword>
<feature type="coiled-coil region" evidence="4">
    <location>
        <begin position="2913"/>
        <end position="3095"/>
    </location>
</feature>
<feature type="coiled-coil region" evidence="4">
    <location>
        <begin position="3579"/>
        <end position="3761"/>
    </location>
</feature>
<evidence type="ECO:0000259" key="5">
    <source>
        <dbReference type="PROSITE" id="PS50011"/>
    </source>
</evidence>
<dbReference type="InterPro" id="IPR008271">
    <property type="entry name" value="Ser/Thr_kinase_AS"/>
</dbReference>
<dbReference type="OrthoDB" id="5630217at2"/>